<dbReference type="Gene3D" id="2.160.10.10">
    <property type="entry name" value="Hexapeptide repeat proteins"/>
    <property type="match status" value="1"/>
</dbReference>
<accession>A0ABW5T4W3</accession>
<organism evidence="1 2">
    <name type="scientific">Salibacterium lacus</name>
    <dbReference type="NCBI Taxonomy" id="1898109"/>
    <lineage>
        <taxon>Bacteria</taxon>
        <taxon>Bacillati</taxon>
        <taxon>Bacillota</taxon>
        <taxon>Bacilli</taxon>
        <taxon>Bacillales</taxon>
        <taxon>Bacillaceae</taxon>
    </lineage>
</organism>
<comment type="caution">
    <text evidence="1">The sequence shown here is derived from an EMBL/GenBank/DDBJ whole genome shotgun (WGS) entry which is preliminary data.</text>
</comment>
<protein>
    <submittedName>
        <fullName evidence="1">Uncharacterized protein</fullName>
    </submittedName>
</protein>
<keyword evidence="2" id="KW-1185">Reference proteome</keyword>
<reference evidence="2" key="1">
    <citation type="journal article" date="2019" name="Int. J. Syst. Evol. Microbiol.">
        <title>The Global Catalogue of Microorganisms (GCM) 10K type strain sequencing project: providing services to taxonomists for standard genome sequencing and annotation.</title>
        <authorList>
            <consortium name="The Broad Institute Genomics Platform"/>
            <consortium name="The Broad Institute Genome Sequencing Center for Infectious Disease"/>
            <person name="Wu L."/>
            <person name="Ma J."/>
        </authorList>
    </citation>
    <scope>NUCLEOTIDE SEQUENCE [LARGE SCALE GENOMIC DNA]</scope>
    <source>
        <strain evidence="2">KCTC 33792</strain>
    </source>
</reference>
<dbReference type="Proteomes" id="UP001597520">
    <property type="component" value="Unassembled WGS sequence"/>
</dbReference>
<dbReference type="InterPro" id="IPR011004">
    <property type="entry name" value="Trimer_LpxA-like_sf"/>
</dbReference>
<evidence type="ECO:0000313" key="1">
    <source>
        <dbReference type="EMBL" id="MFD2706588.1"/>
    </source>
</evidence>
<sequence>MLEMIFANFDRTFLDNAAIRMGDNCMLAPGVHLYTVPHPLHPGERSSVHQTHATLS</sequence>
<dbReference type="RefSeq" id="WP_380713894.1">
    <property type="nucleotide sequence ID" value="NZ_JBHUML010000005.1"/>
</dbReference>
<proteinExistence type="predicted"/>
<name>A0ABW5T4W3_9BACI</name>
<evidence type="ECO:0000313" key="2">
    <source>
        <dbReference type="Proteomes" id="UP001597520"/>
    </source>
</evidence>
<dbReference type="SUPFAM" id="SSF51161">
    <property type="entry name" value="Trimeric LpxA-like enzymes"/>
    <property type="match status" value="1"/>
</dbReference>
<gene>
    <name evidence="1" type="ORF">ACFSUB_14065</name>
</gene>
<dbReference type="EMBL" id="JBHUML010000005">
    <property type="protein sequence ID" value="MFD2706588.1"/>
    <property type="molecule type" value="Genomic_DNA"/>
</dbReference>